<feature type="region of interest" description="Disordered" evidence="1">
    <location>
        <begin position="1"/>
        <end position="25"/>
    </location>
</feature>
<dbReference type="AlphaFoldDB" id="A0A7R9F5G7"/>
<protein>
    <submittedName>
        <fullName evidence="2">Uncharacterized protein</fullName>
    </submittedName>
</protein>
<organism evidence="2">
    <name type="scientific">Timema bartmani</name>
    <dbReference type="NCBI Taxonomy" id="61472"/>
    <lineage>
        <taxon>Eukaryota</taxon>
        <taxon>Metazoa</taxon>
        <taxon>Ecdysozoa</taxon>
        <taxon>Arthropoda</taxon>
        <taxon>Hexapoda</taxon>
        <taxon>Insecta</taxon>
        <taxon>Pterygota</taxon>
        <taxon>Neoptera</taxon>
        <taxon>Polyneoptera</taxon>
        <taxon>Phasmatodea</taxon>
        <taxon>Timematodea</taxon>
        <taxon>Timematoidea</taxon>
        <taxon>Timematidae</taxon>
        <taxon>Timema</taxon>
    </lineage>
</organism>
<name>A0A7R9F5G7_9NEOP</name>
<sequence length="166" mass="18507">MAHLPHSSRRCPGQPTSTKPCTSTKWLTGSEPRTKRFPVLGRYTHCTGAVFRGRSDSHSNKPPLFIDTTDYQMYYACSRQLGAHNRLIACGVFVSMRARSFGAAKHVCTGAFSPVHARSFGAAQHVHTSALVNMSSGFISEAELTEQRRVRQEEWDKVRKPEEPEG</sequence>
<proteinExistence type="predicted"/>
<accession>A0A7R9F5G7</accession>
<dbReference type="EMBL" id="OD567815">
    <property type="protein sequence ID" value="CAD7446186.1"/>
    <property type="molecule type" value="Genomic_DNA"/>
</dbReference>
<gene>
    <name evidence="2" type="ORF">TBIB3V08_LOCUS8520</name>
</gene>
<feature type="compositionally biased region" description="Polar residues" evidence="1">
    <location>
        <begin position="14"/>
        <end position="25"/>
    </location>
</feature>
<evidence type="ECO:0000313" key="2">
    <source>
        <dbReference type="EMBL" id="CAD7446186.1"/>
    </source>
</evidence>
<evidence type="ECO:0000256" key="1">
    <source>
        <dbReference type="SAM" id="MobiDB-lite"/>
    </source>
</evidence>
<reference evidence="2" key="1">
    <citation type="submission" date="2020-11" db="EMBL/GenBank/DDBJ databases">
        <authorList>
            <person name="Tran Van P."/>
        </authorList>
    </citation>
    <scope>NUCLEOTIDE SEQUENCE</scope>
</reference>